<proteinExistence type="predicted"/>
<sequence length="165" mass="18189">MMVTGLAIAMIRTSTFGAQTKVMLEPGNPSQPFRQLTAKLTGFRFLKIFRAGIANGARGCHPSDSVICFSTAQTGSVYFTLAAYGGQITTRQPIIIATLRAESALELPGVACGAILMPLMNPRYFPNPLATFIANNLDRWSLYCFHHRCCISSLRCKRRHIRMTS</sequence>
<dbReference type="AlphaFoldDB" id="A0A543Q4P8"/>
<accession>A0A543Q4P8</accession>
<evidence type="ECO:0000313" key="2">
    <source>
        <dbReference type="Proteomes" id="UP000315403"/>
    </source>
</evidence>
<protein>
    <submittedName>
        <fullName evidence="1">Uncharacterized protein</fullName>
    </submittedName>
</protein>
<evidence type="ECO:0000313" key="1">
    <source>
        <dbReference type="EMBL" id="TQN51303.1"/>
    </source>
</evidence>
<name>A0A543Q4P8_ACITH</name>
<dbReference type="Proteomes" id="UP000315403">
    <property type="component" value="Unassembled WGS sequence"/>
</dbReference>
<dbReference type="EMBL" id="SZUV01000001">
    <property type="protein sequence ID" value="TQN51303.1"/>
    <property type="molecule type" value="Genomic_DNA"/>
</dbReference>
<gene>
    <name evidence="1" type="ORF">DLNHIDIE_01175</name>
</gene>
<comment type="caution">
    <text evidence="1">The sequence shown here is derived from an EMBL/GenBank/DDBJ whole genome shotgun (WGS) entry which is preliminary data.</text>
</comment>
<organism evidence="1 2">
    <name type="scientific">Acidithiobacillus thiooxidans ATCC 19377</name>
    <dbReference type="NCBI Taxonomy" id="637390"/>
    <lineage>
        <taxon>Bacteria</taxon>
        <taxon>Pseudomonadati</taxon>
        <taxon>Pseudomonadota</taxon>
        <taxon>Acidithiobacillia</taxon>
        <taxon>Acidithiobacillales</taxon>
        <taxon>Acidithiobacillaceae</taxon>
        <taxon>Acidithiobacillus</taxon>
    </lineage>
</organism>
<reference evidence="1 2" key="1">
    <citation type="submission" date="2019-03" db="EMBL/GenBank/DDBJ databases">
        <title>New insights into Acidothiobacillus thiooxidans sulfur metabolism through coupled gene expression, solution geochemistry, microscopy and spectroscopy analyses.</title>
        <authorList>
            <person name="Camacho D."/>
            <person name="Frazao R."/>
            <person name="Fouillen A."/>
            <person name="Nanci A."/>
            <person name="Lang B.F."/>
            <person name="Apte S.C."/>
            <person name="Baron C."/>
            <person name="Warren L.A."/>
        </authorList>
    </citation>
    <scope>NUCLEOTIDE SEQUENCE [LARGE SCALE GENOMIC DNA]</scope>
    <source>
        <strain evidence="1 2">ATCC 19377</strain>
    </source>
</reference>